<dbReference type="InterPro" id="IPR011711">
    <property type="entry name" value="GntR_C"/>
</dbReference>
<dbReference type="InterPro" id="IPR008920">
    <property type="entry name" value="TF_FadR/GntR_C"/>
</dbReference>
<gene>
    <name evidence="5" type="ORF">GTP41_10125</name>
</gene>
<dbReference type="RefSeq" id="WP_161025458.1">
    <property type="nucleotide sequence ID" value="NZ_WWCJ01000006.1"/>
</dbReference>
<feature type="domain" description="HTH gntR-type" evidence="4">
    <location>
        <begin position="8"/>
        <end position="75"/>
    </location>
</feature>
<dbReference type="PANTHER" id="PTHR43537:SF41">
    <property type="entry name" value="TRANSCRIPTIONAL REGULATORY PROTEIN"/>
    <property type="match status" value="1"/>
</dbReference>
<dbReference type="SUPFAM" id="SSF46785">
    <property type="entry name" value="Winged helix' DNA-binding domain"/>
    <property type="match status" value="1"/>
</dbReference>
<comment type="caution">
    <text evidence="5">The sequence shown here is derived from an EMBL/GenBank/DDBJ whole genome shotgun (WGS) entry which is preliminary data.</text>
</comment>
<dbReference type="InterPro" id="IPR000524">
    <property type="entry name" value="Tscrpt_reg_HTH_GntR"/>
</dbReference>
<keyword evidence="6" id="KW-1185">Reference proteome</keyword>
<evidence type="ECO:0000256" key="1">
    <source>
        <dbReference type="ARBA" id="ARBA00023015"/>
    </source>
</evidence>
<evidence type="ECO:0000256" key="2">
    <source>
        <dbReference type="ARBA" id="ARBA00023125"/>
    </source>
</evidence>
<sequence>MKTPPPRAQGGPAILAALREAISRGQLAPGTVLRQAELAEQFGTSRIPVREALNALQAEGLVQIEPNRGAFVTTLTADELHELFDLRVLLETEVLRRAVPQHTERSLRRLESIQHELDGETEPAEWLRLDRSFHAELYAPSGRQRSLQMIASLRASAERFYLSHLGPEARRPGWNDEHQQLIALLRAGDAERASAMLEQHLRQTEKLAVSTL</sequence>
<dbReference type="GO" id="GO:0003677">
    <property type="term" value="F:DNA binding"/>
    <property type="evidence" value="ECO:0007669"/>
    <property type="project" value="UniProtKB-KW"/>
</dbReference>
<dbReference type="CDD" id="cd07377">
    <property type="entry name" value="WHTH_GntR"/>
    <property type="match status" value="1"/>
</dbReference>
<dbReference type="SMART" id="SM00345">
    <property type="entry name" value="HTH_GNTR"/>
    <property type="match status" value="1"/>
</dbReference>
<evidence type="ECO:0000313" key="5">
    <source>
        <dbReference type="EMBL" id="MYN02455.1"/>
    </source>
</evidence>
<proteinExistence type="predicted"/>
<evidence type="ECO:0000313" key="6">
    <source>
        <dbReference type="Proteomes" id="UP000448575"/>
    </source>
</evidence>
<dbReference type="SMART" id="SM00895">
    <property type="entry name" value="FCD"/>
    <property type="match status" value="1"/>
</dbReference>
<dbReference type="Proteomes" id="UP000448575">
    <property type="component" value="Unassembled WGS sequence"/>
</dbReference>
<protein>
    <submittedName>
        <fullName evidence="5">FCD domain-containing protein</fullName>
    </submittedName>
</protein>
<evidence type="ECO:0000256" key="3">
    <source>
        <dbReference type="ARBA" id="ARBA00023163"/>
    </source>
</evidence>
<evidence type="ECO:0000259" key="4">
    <source>
        <dbReference type="PROSITE" id="PS50949"/>
    </source>
</evidence>
<keyword evidence="2" id="KW-0238">DNA-binding</keyword>
<dbReference type="InterPro" id="IPR036390">
    <property type="entry name" value="WH_DNA-bd_sf"/>
</dbReference>
<reference evidence="5 6" key="1">
    <citation type="submission" date="2019-12" db="EMBL/GenBank/DDBJ databases">
        <title>Novel species isolated from a subtropical stream in China.</title>
        <authorList>
            <person name="Lu H."/>
        </authorList>
    </citation>
    <scope>NUCLEOTIDE SEQUENCE [LARGE SCALE GENOMIC DNA]</scope>
    <source>
        <strain evidence="5 6">DS3</strain>
    </source>
</reference>
<dbReference type="InterPro" id="IPR036388">
    <property type="entry name" value="WH-like_DNA-bd_sf"/>
</dbReference>
<dbReference type="PANTHER" id="PTHR43537">
    <property type="entry name" value="TRANSCRIPTIONAL REGULATOR, GNTR FAMILY"/>
    <property type="match status" value="1"/>
</dbReference>
<dbReference type="PROSITE" id="PS50949">
    <property type="entry name" value="HTH_GNTR"/>
    <property type="match status" value="1"/>
</dbReference>
<dbReference type="PRINTS" id="PR00035">
    <property type="entry name" value="HTHGNTR"/>
</dbReference>
<keyword evidence="3" id="KW-0804">Transcription</keyword>
<dbReference type="Gene3D" id="1.20.120.530">
    <property type="entry name" value="GntR ligand-binding domain-like"/>
    <property type="match status" value="1"/>
</dbReference>
<accession>A0A6N9HI20</accession>
<dbReference type="GO" id="GO:0003700">
    <property type="term" value="F:DNA-binding transcription factor activity"/>
    <property type="evidence" value="ECO:0007669"/>
    <property type="project" value="InterPro"/>
</dbReference>
<keyword evidence="1" id="KW-0805">Transcription regulation</keyword>
<dbReference type="Pfam" id="PF00392">
    <property type="entry name" value="GntR"/>
    <property type="match status" value="1"/>
</dbReference>
<name>A0A6N9HI20_9BURK</name>
<dbReference type="AlphaFoldDB" id="A0A6N9HI20"/>
<dbReference type="SUPFAM" id="SSF48008">
    <property type="entry name" value="GntR ligand-binding domain-like"/>
    <property type="match status" value="1"/>
</dbReference>
<dbReference type="Gene3D" id="1.10.10.10">
    <property type="entry name" value="Winged helix-like DNA-binding domain superfamily/Winged helix DNA-binding domain"/>
    <property type="match status" value="1"/>
</dbReference>
<organism evidence="5 6">
    <name type="scientific">Pseudoduganella guangdongensis</name>
    <dbReference type="NCBI Taxonomy" id="2692179"/>
    <lineage>
        <taxon>Bacteria</taxon>
        <taxon>Pseudomonadati</taxon>
        <taxon>Pseudomonadota</taxon>
        <taxon>Betaproteobacteria</taxon>
        <taxon>Burkholderiales</taxon>
        <taxon>Oxalobacteraceae</taxon>
        <taxon>Telluria group</taxon>
        <taxon>Pseudoduganella</taxon>
    </lineage>
</organism>
<dbReference type="Pfam" id="PF07729">
    <property type="entry name" value="FCD"/>
    <property type="match status" value="1"/>
</dbReference>
<dbReference type="EMBL" id="WWCJ01000006">
    <property type="protein sequence ID" value="MYN02455.1"/>
    <property type="molecule type" value="Genomic_DNA"/>
</dbReference>